<protein>
    <submittedName>
        <fullName evidence="3">Polysaccharide pyruvyl transferase family protein</fullName>
    </submittedName>
</protein>
<reference evidence="3 4" key="1">
    <citation type="submission" date="2020-09" db="EMBL/GenBank/DDBJ databases">
        <title>TT11 complete genome.</title>
        <authorList>
            <person name="Wu Z."/>
        </authorList>
    </citation>
    <scope>NUCLEOTIDE SEQUENCE [LARGE SCALE GENOMIC DNA]</scope>
    <source>
        <strain evidence="3 4">TT11</strain>
    </source>
</reference>
<keyword evidence="4" id="KW-1185">Reference proteome</keyword>
<organism evidence="3 4">
    <name type="scientific">Aestuariibaculum sediminum</name>
    <dbReference type="NCBI Taxonomy" id="2770637"/>
    <lineage>
        <taxon>Bacteria</taxon>
        <taxon>Pseudomonadati</taxon>
        <taxon>Bacteroidota</taxon>
        <taxon>Flavobacteriia</taxon>
        <taxon>Flavobacteriales</taxon>
        <taxon>Flavobacteriaceae</taxon>
    </lineage>
</organism>
<keyword evidence="1" id="KW-0812">Transmembrane</keyword>
<sequence length="391" mass="44821">MSKKTKVLLTNAYAVNVGDMALVLALYQALKKKGFDVSIATFYYKFLKEKYPNLPLVRELLDYNLLVGATFVKKIFLKANYLVNRKYKSFDVYVGSPGGYMNSYYGLKKCLLPLEKAKNDDKKTAVYSQSIGPLNERDKGLLNQYSQSIDLILVRDNFSKEVVDSTTVDSDIYQTKDAAFLLEPRVSKAEKSNLVAVSVRPWKHDNRSMDAYYELIESLCNRVLDNGFDIEFISTCQGVEGYVDDSKTAMKIKRNILASRPDVVGRVRVNSSYNTFYELTDYLNTKYAFVIGTRLHMCILSMINGTPAFNISYEVKGKECYNYLGMQEYSVDFNDCKDKSMDKIDAFMNNLHHIKVSLYDKILEVHEESLNDLNCFIEKMELQKTNQVITL</sequence>
<feature type="domain" description="Polysaccharide pyruvyl transferase" evidence="2">
    <location>
        <begin position="16"/>
        <end position="313"/>
    </location>
</feature>
<dbReference type="GO" id="GO:0016740">
    <property type="term" value="F:transferase activity"/>
    <property type="evidence" value="ECO:0007669"/>
    <property type="project" value="UniProtKB-KW"/>
</dbReference>
<proteinExistence type="predicted"/>
<evidence type="ECO:0000313" key="4">
    <source>
        <dbReference type="Proteomes" id="UP000600588"/>
    </source>
</evidence>
<dbReference type="InterPro" id="IPR007345">
    <property type="entry name" value="Polysacch_pyruvyl_Trfase"/>
</dbReference>
<keyword evidence="3" id="KW-0808">Transferase</keyword>
<dbReference type="PANTHER" id="PTHR36836">
    <property type="entry name" value="COLANIC ACID BIOSYNTHESIS PROTEIN WCAK"/>
    <property type="match status" value="1"/>
</dbReference>
<keyword evidence="1" id="KW-0472">Membrane</keyword>
<evidence type="ECO:0000256" key="1">
    <source>
        <dbReference type="SAM" id="Phobius"/>
    </source>
</evidence>
<gene>
    <name evidence="3" type="ORF">ICJ83_07885</name>
</gene>
<dbReference type="RefSeq" id="WP_188229843.1">
    <property type="nucleotide sequence ID" value="NZ_JACVXB010000003.1"/>
</dbReference>
<name>A0A8J6U7I9_9FLAO</name>
<feature type="transmembrane region" description="Helical" evidence="1">
    <location>
        <begin position="12"/>
        <end position="30"/>
    </location>
</feature>
<dbReference type="Pfam" id="PF04230">
    <property type="entry name" value="PS_pyruv_trans"/>
    <property type="match status" value="1"/>
</dbReference>
<dbReference type="PANTHER" id="PTHR36836:SF1">
    <property type="entry name" value="COLANIC ACID BIOSYNTHESIS PROTEIN WCAK"/>
    <property type="match status" value="1"/>
</dbReference>
<evidence type="ECO:0000259" key="2">
    <source>
        <dbReference type="Pfam" id="PF04230"/>
    </source>
</evidence>
<dbReference type="EMBL" id="JACVXB010000003">
    <property type="protein sequence ID" value="MBD0832048.1"/>
    <property type="molecule type" value="Genomic_DNA"/>
</dbReference>
<comment type="caution">
    <text evidence="3">The sequence shown here is derived from an EMBL/GenBank/DDBJ whole genome shotgun (WGS) entry which is preliminary data.</text>
</comment>
<evidence type="ECO:0000313" key="3">
    <source>
        <dbReference type="EMBL" id="MBD0832048.1"/>
    </source>
</evidence>
<dbReference type="AlphaFoldDB" id="A0A8J6U7I9"/>
<keyword evidence="1" id="KW-1133">Transmembrane helix</keyword>
<dbReference type="Proteomes" id="UP000600588">
    <property type="component" value="Unassembled WGS sequence"/>
</dbReference>
<accession>A0A8J6U7I9</accession>